<dbReference type="PANTHER" id="PTHR42877">
    <property type="entry name" value="L-ORNITHINE N(5)-MONOOXYGENASE-RELATED"/>
    <property type="match status" value="1"/>
</dbReference>
<evidence type="ECO:0000256" key="1">
    <source>
        <dbReference type="ARBA" id="ARBA00001974"/>
    </source>
</evidence>
<reference evidence="5 6" key="1">
    <citation type="submission" date="2024-07" db="EMBL/GenBank/DDBJ databases">
        <title>Section-level genome sequencing and comparative genomics of Aspergillus sections Usti and Cavernicolus.</title>
        <authorList>
            <consortium name="Lawrence Berkeley National Laboratory"/>
            <person name="Nybo J.L."/>
            <person name="Vesth T.C."/>
            <person name="Theobald S."/>
            <person name="Frisvad J.C."/>
            <person name="Larsen T.O."/>
            <person name="Kjaerboelling I."/>
            <person name="Rothschild-Mancinelli K."/>
            <person name="Lyhne E.K."/>
            <person name="Kogle M.E."/>
            <person name="Barry K."/>
            <person name="Clum A."/>
            <person name="Na H."/>
            <person name="Ledsgaard L."/>
            <person name="Lin J."/>
            <person name="Lipzen A."/>
            <person name="Kuo A."/>
            <person name="Riley R."/>
            <person name="Mondo S."/>
            <person name="Labutti K."/>
            <person name="Haridas S."/>
            <person name="Pangalinan J."/>
            <person name="Salamov A.A."/>
            <person name="Simmons B.A."/>
            <person name="Magnuson J.K."/>
            <person name="Chen J."/>
            <person name="Drula E."/>
            <person name="Henrissat B."/>
            <person name="Wiebenga A."/>
            <person name="Lubbers R.J."/>
            <person name="Gomes A.C."/>
            <person name="Makela M.R."/>
            <person name="Stajich J."/>
            <person name="Grigoriev I.V."/>
            <person name="Mortensen U.H."/>
            <person name="De Vries R.P."/>
            <person name="Baker S.E."/>
            <person name="Andersen M.R."/>
        </authorList>
    </citation>
    <scope>NUCLEOTIDE SEQUENCE [LARGE SCALE GENOMIC DNA]</scope>
    <source>
        <strain evidence="5 6">CBS 123904</strain>
    </source>
</reference>
<evidence type="ECO:0000256" key="2">
    <source>
        <dbReference type="ARBA" id="ARBA00010139"/>
    </source>
</evidence>
<proteinExistence type="inferred from homology"/>
<keyword evidence="6" id="KW-1185">Reference proteome</keyword>
<dbReference type="Gene3D" id="3.50.50.60">
    <property type="entry name" value="FAD/NAD(P)-binding domain"/>
    <property type="match status" value="1"/>
</dbReference>
<comment type="caution">
    <text evidence="5">The sequence shown here is derived from an EMBL/GenBank/DDBJ whole genome shotgun (WGS) entry which is preliminary data.</text>
</comment>
<evidence type="ECO:0000256" key="4">
    <source>
        <dbReference type="ARBA" id="ARBA00022827"/>
    </source>
</evidence>
<dbReference type="EMBL" id="JBFXLU010000117">
    <property type="protein sequence ID" value="KAL2840791.1"/>
    <property type="molecule type" value="Genomic_DNA"/>
</dbReference>
<evidence type="ECO:0008006" key="7">
    <source>
        <dbReference type="Google" id="ProtNLM"/>
    </source>
</evidence>
<protein>
    <recommendedName>
        <fullName evidence="7">Monooxygenase</fullName>
    </recommendedName>
</protein>
<comment type="similarity">
    <text evidence="2">Belongs to the FAD-binding monooxygenase family.</text>
</comment>
<dbReference type="InterPro" id="IPR051209">
    <property type="entry name" value="FAD-bind_Monooxygenase_sf"/>
</dbReference>
<name>A0ABR4JLR2_9EURO</name>
<evidence type="ECO:0000313" key="5">
    <source>
        <dbReference type="EMBL" id="KAL2840791.1"/>
    </source>
</evidence>
<organism evidence="5 6">
    <name type="scientific">Aspergillus pseudoustus</name>
    <dbReference type="NCBI Taxonomy" id="1810923"/>
    <lineage>
        <taxon>Eukaryota</taxon>
        <taxon>Fungi</taxon>
        <taxon>Dikarya</taxon>
        <taxon>Ascomycota</taxon>
        <taxon>Pezizomycotina</taxon>
        <taxon>Eurotiomycetes</taxon>
        <taxon>Eurotiomycetidae</taxon>
        <taxon>Eurotiales</taxon>
        <taxon>Aspergillaceae</taxon>
        <taxon>Aspergillus</taxon>
        <taxon>Aspergillus subgen. Nidulantes</taxon>
    </lineage>
</organism>
<keyword evidence="4" id="KW-0274">FAD</keyword>
<comment type="cofactor">
    <cofactor evidence="1">
        <name>FAD</name>
        <dbReference type="ChEBI" id="CHEBI:57692"/>
    </cofactor>
</comment>
<accession>A0ABR4JLR2</accession>
<dbReference type="SUPFAM" id="SSF51905">
    <property type="entry name" value="FAD/NAD(P)-binding domain"/>
    <property type="match status" value="1"/>
</dbReference>
<keyword evidence="3" id="KW-0285">Flavoprotein</keyword>
<gene>
    <name evidence="5" type="ORF">BJY01DRAFT_218146</name>
</gene>
<dbReference type="InterPro" id="IPR036188">
    <property type="entry name" value="FAD/NAD-bd_sf"/>
</dbReference>
<dbReference type="Proteomes" id="UP001610446">
    <property type="component" value="Unassembled WGS sequence"/>
</dbReference>
<dbReference type="PANTHER" id="PTHR42877:SF4">
    <property type="entry name" value="FAD_NAD(P)-BINDING DOMAIN-CONTAINING PROTEIN-RELATED"/>
    <property type="match status" value="1"/>
</dbReference>
<evidence type="ECO:0000313" key="6">
    <source>
        <dbReference type="Proteomes" id="UP001610446"/>
    </source>
</evidence>
<evidence type="ECO:0000256" key="3">
    <source>
        <dbReference type="ARBA" id="ARBA00022630"/>
    </source>
</evidence>
<sequence>MGKNLDTDEMIKETAHFFVSAAGRLNVPKMPDFPSLQDFRGHLCHTAAWDTNFDYLGKKLAVIGNSASGQQVLSNTVARAAHIDHYVRSN</sequence>